<gene>
    <name evidence="3" type="ORF">DP939_39590</name>
</gene>
<dbReference type="InterPro" id="IPR036188">
    <property type="entry name" value="FAD/NAD-bd_sf"/>
</dbReference>
<keyword evidence="4" id="KW-1185">Reference proteome</keyword>
<keyword evidence="1" id="KW-0560">Oxidoreductase</keyword>
<dbReference type="EMBL" id="QMEY01000030">
    <property type="protein sequence ID" value="RBQ14709.1"/>
    <property type="molecule type" value="Genomic_DNA"/>
</dbReference>
<evidence type="ECO:0000256" key="1">
    <source>
        <dbReference type="ARBA" id="ARBA00023002"/>
    </source>
</evidence>
<name>A0A366LMP6_9ACTN</name>
<evidence type="ECO:0000259" key="2">
    <source>
        <dbReference type="Pfam" id="PF01266"/>
    </source>
</evidence>
<dbReference type="GO" id="GO:0005737">
    <property type="term" value="C:cytoplasm"/>
    <property type="evidence" value="ECO:0007669"/>
    <property type="project" value="TreeGrafter"/>
</dbReference>
<dbReference type="GO" id="GO:0016491">
    <property type="term" value="F:oxidoreductase activity"/>
    <property type="evidence" value="ECO:0007669"/>
    <property type="project" value="UniProtKB-KW"/>
</dbReference>
<protein>
    <recommendedName>
        <fullName evidence="2">FAD dependent oxidoreductase domain-containing protein</fullName>
    </recommendedName>
</protein>
<dbReference type="OrthoDB" id="9805852at2"/>
<dbReference type="InterPro" id="IPR006076">
    <property type="entry name" value="FAD-dep_OxRdtase"/>
</dbReference>
<feature type="domain" description="FAD dependent oxidoreductase" evidence="2">
    <location>
        <begin position="17"/>
        <end position="359"/>
    </location>
</feature>
<dbReference type="PANTHER" id="PTHR13847">
    <property type="entry name" value="SARCOSINE DEHYDROGENASE-RELATED"/>
    <property type="match status" value="1"/>
</dbReference>
<dbReference type="Gene3D" id="3.30.9.10">
    <property type="entry name" value="D-Amino Acid Oxidase, subunit A, domain 2"/>
    <property type="match status" value="1"/>
</dbReference>
<dbReference type="SUPFAM" id="SSF51905">
    <property type="entry name" value="FAD/NAD(P)-binding domain"/>
    <property type="match status" value="1"/>
</dbReference>
<dbReference type="Gene3D" id="3.50.50.60">
    <property type="entry name" value="FAD/NAD(P)-binding domain"/>
    <property type="match status" value="1"/>
</dbReference>
<reference evidence="3 4" key="1">
    <citation type="submission" date="2018-06" db="EMBL/GenBank/DDBJ databases">
        <title>Sphaerisporangium craniellae sp. nov., isolated from a marine sponge in the South China Sea.</title>
        <authorList>
            <person name="Li L."/>
        </authorList>
    </citation>
    <scope>NUCLEOTIDE SEQUENCE [LARGE SCALE GENOMIC DNA]</scope>
    <source>
        <strain evidence="3 4">LHW63015</strain>
    </source>
</reference>
<dbReference type="PANTHER" id="PTHR13847:SF287">
    <property type="entry name" value="FAD-DEPENDENT OXIDOREDUCTASE DOMAIN-CONTAINING PROTEIN 1"/>
    <property type="match status" value="1"/>
</dbReference>
<dbReference type="Pfam" id="PF01266">
    <property type="entry name" value="DAO"/>
    <property type="match status" value="1"/>
</dbReference>
<dbReference type="SUPFAM" id="SSF54373">
    <property type="entry name" value="FAD-linked reductases, C-terminal domain"/>
    <property type="match status" value="1"/>
</dbReference>
<comment type="caution">
    <text evidence="3">The sequence shown here is derived from an EMBL/GenBank/DDBJ whole genome shotgun (WGS) entry which is preliminary data.</text>
</comment>
<proteinExistence type="predicted"/>
<evidence type="ECO:0000313" key="4">
    <source>
        <dbReference type="Proteomes" id="UP000253303"/>
    </source>
</evidence>
<sequence length="399" mass="42944">MPRRILPTAQPLRDCEIAIVGGGVHGLSLAYNLAKSGRKNIAVFERSYLGAGASGRNLALIRSSWQQRAWAELVWYCRQIWSQISVELDYNVMLTERGSYLCIRDERSIAVAKDAVTMQNSLGIPTRFVSPGELAEAVPQLNTQGMLGGIHDPTAGVSRHDALVWAYAHAADRLGVAVHLETAVTGMQVIGGRVNRIVTNRGTIATGLVVNCAGSGSAEVAEMAGVALPTRKLALEMFVTEPYRAFLDPIVSVIEDQAYIMQTSRGEFVGGAEPTGHTGTPRLTTSYAALRQSAAVIARLFPDLRGVNILRTWAGLIDMTPDGAGLVGEAEERPGFFLDCGWGGEGYMVSVGTGRLIADYLNTGVLDRRLRPFHFSRFATGDRLDDGLLVVDAAGETRA</sequence>
<dbReference type="RefSeq" id="WP_113985973.1">
    <property type="nucleotide sequence ID" value="NZ_QMEY01000030.1"/>
</dbReference>
<evidence type="ECO:0000313" key="3">
    <source>
        <dbReference type="EMBL" id="RBQ14709.1"/>
    </source>
</evidence>
<accession>A0A366LMP6</accession>
<organism evidence="3 4">
    <name type="scientific">Spongiactinospora rosea</name>
    <dbReference type="NCBI Taxonomy" id="2248750"/>
    <lineage>
        <taxon>Bacteria</taxon>
        <taxon>Bacillati</taxon>
        <taxon>Actinomycetota</taxon>
        <taxon>Actinomycetes</taxon>
        <taxon>Streptosporangiales</taxon>
        <taxon>Streptosporangiaceae</taxon>
        <taxon>Spongiactinospora</taxon>
    </lineage>
</organism>
<dbReference type="Proteomes" id="UP000253303">
    <property type="component" value="Unassembled WGS sequence"/>
</dbReference>
<dbReference type="AlphaFoldDB" id="A0A366LMP6"/>